<organism evidence="1 2">
    <name type="scientific">Geodia barretti</name>
    <name type="common">Barrett's horny sponge</name>
    <dbReference type="NCBI Taxonomy" id="519541"/>
    <lineage>
        <taxon>Eukaryota</taxon>
        <taxon>Metazoa</taxon>
        <taxon>Porifera</taxon>
        <taxon>Demospongiae</taxon>
        <taxon>Heteroscleromorpha</taxon>
        <taxon>Tetractinellida</taxon>
        <taxon>Astrophorina</taxon>
        <taxon>Geodiidae</taxon>
        <taxon>Geodia</taxon>
    </lineage>
</organism>
<dbReference type="AlphaFoldDB" id="A0AA35T1T3"/>
<name>A0AA35T1T3_GEOBA</name>
<feature type="non-terminal residue" evidence="1">
    <location>
        <position position="69"/>
    </location>
</feature>
<keyword evidence="2" id="KW-1185">Reference proteome</keyword>
<evidence type="ECO:0000313" key="2">
    <source>
        <dbReference type="Proteomes" id="UP001174909"/>
    </source>
</evidence>
<accession>A0AA35T1T3</accession>
<sequence length="69" mass="8003">MGNGSFSTPSLVTEFQEPSRHEYKLQVLANLAKSLRSSQLEFLDNSRPRLFLDVMAEDKDEQMVNLQWE</sequence>
<reference evidence="1" key="1">
    <citation type="submission" date="2023-03" db="EMBL/GenBank/DDBJ databases">
        <authorList>
            <person name="Steffen K."/>
            <person name="Cardenas P."/>
        </authorList>
    </citation>
    <scope>NUCLEOTIDE SEQUENCE</scope>
</reference>
<dbReference type="EMBL" id="CASHTH010003024">
    <property type="protein sequence ID" value="CAI8039166.1"/>
    <property type="molecule type" value="Genomic_DNA"/>
</dbReference>
<evidence type="ECO:0000313" key="1">
    <source>
        <dbReference type="EMBL" id="CAI8039166.1"/>
    </source>
</evidence>
<gene>
    <name evidence="1" type="ORF">GBAR_LOCUS21769</name>
</gene>
<protein>
    <submittedName>
        <fullName evidence="1">Uncharacterized protein</fullName>
    </submittedName>
</protein>
<proteinExistence type="predicted"/>
<dbReference type="Proteomes" id="UP001174909">
    <property type="component" value="Unassembled WGS sequence"/>
</dbReference>
<comment type="caution">
    <text evidence="1">The sequence shown here is derived from an EMBL/GenBank/DDBJ whole genome shotgun (WGS) entry which is preliminary data.</text>
</comment>